<dbReference type="RefSeq" id="WP_073538450.1">
    <property type="nucleotide sequence ID" value="NZ_CP018335.1"/>
</dbReference>
<evidence type="ECO:0000256" key="1">
    <source>
        <dbReference type="ARBA" id="ARBA00007261"/>
    </source>
</evidence>
<accession>A0A1L5F748</accession>
<dbReference type="OrthoDB" id="9811314at2"/>
<protein>
    <submittedName>
        <fullName evidence="5">Peptidase M16</fullName>
    </submittedName>
</protein>
<gene>
    <name evidence="5" type="ORF">BS101_08575</name>
</gene>
<comment type="similarity">
    <text evidence="1 2">Belongs to the peptidase M16 family.</text>
</comment>
<dbReference type="GO" id="GO:0046872">
    <property type="term" value="F:metal ion binding"/>
    <property type="evidence" value="ECO:0007669"/>
    <property type="project" value="InterPro"/>
</dbReference>
<dbReference type="InterPro" id="IPR011765">
    <property type="entry name" value="Pept_M16_N"/>
</dbReference>
<evidence type="ECO:0000259" key="4">
    <source>
        <dbReference type="Pfam" id="PF05193"/>
    </source>
</evidence>
<proteinExistence type="inferred from homology"/>
<dbReference type="InterPro" id="IPR001431">
    <property type="entry name" value="Pept_M16_Zn_BS"/>
</dbReference>
<dbReference type="PANTHER" id="PTHR11851">
    <property type="entry name" value="METALLOPROTEASE"/>
    <property type="match status" value="1"/>
</dbReference>
<dbReference type="InterPro" id="IPR011249">
    <property type="entry name" value="Metalloenz_LuxS/M16"/>
</dbReference>
<dbReference type="InterPro" id="IPR007863">
    <property type="entry name" value="Peptidase_M16_C"/>
</dbReference>
<dbReference type="Proteomes" id="UP000184604">
    <property type="component" value="Chromosome"/>
</dbReference>
<evidence type="ECO:0000313" key="5">
    <source>
        <dbReference type="EMBL" id="APM38803.1"/>
    </source>
</evidence>
<dbReference type="AlphaFoldDB" id="A0A1L5F748"/>
<evidence type="ECO:0000259" key="3">
    <source>
        <dbReference type="Pfam" id="PF00675"/>
    </source>
</evidence>
<evidence type="ECO:0000256" key="2">
    <source>
        <dbReference type="RuleBase" id="RU004447"/>
    </source>
</evidence>
<dbReference type="SUPFAM" id="SSF63411">
    <property type="entry name" value="LuxS/MPP-like metallohydrolase"/>
    <property type="match status" value="2"/>
</dbReference>
<feature type="domain" description="Peptidase M16 N-terminal" evidence="3">
    <location>
        <begin position="12"/>
        <end position="157"/>
    </location>
</feature>
<dbReference type="Pfam" id="PF05193">
    <property type="entry name" value="Peptidase_M16_C"/>
    <property type="match status" value="1"/>
</dbReference>
<evidence type="ECO:0000313" key="6">
    <source>
        <dbReference type="Proteomes" id="UP000184604"/>
    </source>
</evidence>
<dbReference type="GO" id="GO:0006508">
    <property type="term" value="P:proteolysis"/>
    <property type="evidence" value="ECO:0007669"/>
    <property type="project" value="InterPro"/>
</dbReference>
<sequence>MYNVFKLDNGLRIVVEDIDYVNSVSVGLWVKNGSRNENDENNGISHFIEHMFFKGTTNRTALEIAECIEDVGGQINAFTGKEATCFYVKVLNSHLDLAIDVISDMLFNSKFLPEDIEKEKGVIIEEINMSEDSPEDVLSDLHSKAMWGKDSISFPILGSIDTVKSFTREHLIEYISSYYIPENSVISIAGNVELSKVEKLIEKYFGTWTILNKKVTHYSRPEFLNNHFFKKKNIEQLHLSLGIPGVENGSDDLYTLLILNNMYGGMASSILFQKIREERGLCYSIYSYITSFNNVGAVTVYAGLNAKYAYDVIARIKDEMLKFSTSIITKDKLKKLKEQLKGNYILGLESISSRMFNNGKSLLLLNRLNIPENIIAKINEIDEESIERIMKNTFYKGIVNSSFVGKEIDMPVIENLLEKDSISFKKSKKNLI</sequence>
<dbReference type="Pfam" id="PF00675">
    <property type="entry name" value="Peptidase_M16"/>
    <property type="match status" value="1"/>
</dbReference>
<reference evidence="5 6" key="1">
    <citation type="submission" date="2016-12" db="EMBL/GenBank/DDBJ databases">
        <title>Complete genome sequence of Clostridium kluyveri JZZ isolated from the pit mud of a Chinese flavor liquor-making factory.</title>
        <authorList>
            <person name="Wang Y."/>
        </authorList>
    </citation>
    <scope>NUCLEOTIDE SEQUENCE [LARGE SCALE GENOMIC DNA]</scope>
    <source>
        <strain evidence="5 6">JZZ</strain>
    </source>
</reference>
<dbReference type="Gene3D" id="3.30.830.10">
    <property type="entry name" value="Metalloenzyme, LuxS/M16 peptidase-like"/>
    <property type="match status" value="2"/>
</dbReference>
<dbReference type="InterPro" id="IPR050361">
    <property type="entry name" value="MPP/UQCRC_Complex"/>
</dbReference>
<dbReference type="PROSITE" id="PS00143">
    <property type="entry name" value="INSULINASE"/>
    <property type="match status" value="1"/>
</dbReference>
<dbReference type="GO" id="GO:0004222">
    <property type="term" value="F:metalloendopeptidase activity"/>
    <property type="evidence" value="ECO:0007669"/>
    <property type="project" value="InterPro"/>
</dbReference>
<dbReference type="FunFam" id="3.30.830.10:FF:000008">
    <property type="entry name" value="Mitochondrial-processing peptidase subunit beta"/>
    <property type="match status" value="1"/>
</dbReference>
<organism evidence="5 6">
    <name type="scientific">Clostridium kluyveri</name>
    <dbReference type="NCBI Taxonomy" id="1534"/>
    <lineage>
        <taxon>Bacteria</taxon>
        <taxon>Bacillati</taxon>
        <taxon>Bacillota</taxon>
        <taxon>Clostridia</taxon>
        <taxon>Eubacteriales</taxon>
        <taxon>Clostridiaceae</taxon>
        <taxon>Clostridium</taxon>
    </lineage>
</organism>
<dbReference type="PANTHER" id="PTHR11851:SF49">
    <property type="entry name" value="MITOCHONDRIAL-PROCESSING PEPTIDASE SUBUNIT ALPHA"/>
    <property type="match status" value="1"/>
</dbReference>
<feature type="domain" description="Peptidase M16 C-terminal" evidence="4">
    <location>
        <begin position="165"/>
        <end position="340"/>
    </location>
</feature>
<dbReference type="EMBL" id="CP018335">
    <property type="protein sequence ID" value="APM38803.1"/>
    <property type="molecule type" value="Genomic_DNA"/>
</dbReference>
<name>A0A1L5F748_CLOKL</name>